<protein>
    <submittedName>
        <fullName evidence="2">Tetratricopeptide repeat protein</fullName>
    </submittedName>
</protein>
<dbReference type="SUPFAM" id="SSF48452">
    <property type="entry name" value="TPR-like"/>
    <property type="match status" value="2"/>
</dbReference>
<dbReference type="KEGG" id="nli:G3M70_15595"/>
<reference evidence="2 3" key="1">
    <citation type="submission" date="2020-02" db="EMBL/GenBank/DDBJ databases">
        <title>Genomic and physiological characterization of two novel Nitrospinaceae genera.</title>
        <authorList>
            <person name="Mueller A.J."/>
            <person name="Jung M.-Y."/>
            <person name="Strachan C.R."/>
            <person name="Herbold C.W."/>
            <person name="Kirkegaard R.H."/>
            <person name="Daims H."/>
        </authorList>
    </citation>
    <scope>NUCLEOTIDE SEQUENCE [LARGE SCALE GENOMIC DNA]</scope>
    <source>
        <strain evidence="2">EB</strain>
    </source>
</reference>
<dbReference type="PROSITE" id="PS50005">
    <property type="entry name" value="TPR"/>
    <property type="match status" value="1"/>
</dbReference>
<dbReference type="Gene3D" id="1.25.40.10">
    <property type="entry name" value="Tetratricopeptide repeat domain"/>
    <property type="match status" value="2"/>
</dbReference>
<sequence length="264" mass="30705">MDEILMNIGLVHKSMGAYQESEAIFKNVVNDSKARHELDKIQCVGEASDIARKIRESHYRIDQVAELYLAIHESARDNWNEILIFETLKEYLKLNKDHGLAWIWYGRALRGLFHWRKAEKAFKKALEYCQEEIQGAIFVELGINSCRGEAASVEADKWYALACKVKGKDEGFFWKNRGQNFLFLGRLDEANECFEKVYDCHWGSFEDDEILYFQGLVFRAKKDFIRARSYFKESLEDNPENSKSKKALNGLEGIEECIDIVKGF</sequence>
<evidence type="ECO:0000313" key="2">
    <source>
        <dbReference type="EMBL" id="QPJ63222.1"/>
    </source>
</evidence>
<dbReference type="InterPro" id="IPR011990">
    <property type="entry name" value="TPR-like_helical_dom_sf"/>
</dbReference>
<accession>A0A7T0BYI1</accession>
<keyword evidence="1" id="KW-0802">TPR repeat</keyword>
<dbReference type="InterPro" id="IPR019734">
    <property type="entry name" value="TPR_rpt"/>
</dbReference>
<evidence type="ECO:0000256" key="1">
    <source>
        <dbReference type="PROSITE-ProRule" id="PRU00339"/>
    </source>
</evidence>
<dbReference type="EMBL" id="CP048685">
    <property type="protein sequence ID" value="QPJ63222.1"/>
    <property type="molecule type" value="Genomic_DNA"/>
</dbReference>
<name>A0A7T0BYI1_9BACT</name>
<dbReference type="Proteomes" id="UP000594688">
    <property type="component" value="Chromosome"/>
</dbReference>
<proteinExistence type="predicted"/>
<dbReference type="AlphaFoldDB" id="A0A7T0BYI1"/>
<evidence type="ECO:0000313" key="3">
    <source>
        <dbReference type="Proteomes" id="UP000594688"/>
    </source>
</evidence>
<gene>
    <name evidence="2" type="ORF">G3M70_15595</name>
</gene>
<organism evidence="2 3">
    <name type="scientific">Candidatus Nitronauta litoralis</name>
    <dbReference type="NCBI Taxonomy" id="2705533"/>
    <lineage>
        <taxon>Bacteria</taxon>
        <taxon>Pseudomonadati</taxon>
        <taxon>Nitrospinota/Tectimicrobiota group</taxon>
        <taxon>Nitrospinota</taxon>
        <taxon>Nitrospinia</taxon>
        <taxon>Nitrospinales</taxon>
        <taxon>Nitrospinaceae</taxon>
        <taxon>Candidatus Nitronauta</taxon>
    </lineage>
</organism>
<feature type="repeat" description="TPR" evidence="1">
    <location>
        <begin position="208"/>
        <end position="241"/>
    </location>
</feature>